<dbReference type="AlphaFoldDB" id="A0A1F8GKJ0"/>
<evidence type="ECO:0000313" key="2">
    <source>
        <dbReference type="Proteomes" id="UP000178256"/>
    </source>
</evidence>
<dbReference type="EMBL" id="MGKL01000012">
    <property type="protein sequence ID" value="OGN25924.1"/>
    <property type="molecule type" value="Genomic_DNA"/>
</dbReference>
<name>A0A1F8GKJ0_9BACT</name>
<evidence type="ECO:0000313" key="1">
    <source>
        <dbReference type="EMBL" id="OGN25924.1"/>
    </source>
</evidence>
<gene>
    <name evidence="1" type="ORF">A2925_02685</name>
</gene>
<accession>A0A1F8GKJ0</accession>
<dbReference type="Proteomes" id="UP000178256">
    <property type="component" value="Unassembled WGS sequence"/>
</dbReference>
<comment type="caution">
    <text evidence="1">The sequence shown here is derived from an EMBL/GenBank/DDBJ whole genome shotgun (WGS) entry which is preliminary data.</text>
</comment>
<dbReference type="InterPro" id="IPR036196">
    <property type="entry name" value="Ptyr_pPase_sf"/>
</dbReference>
<protein>
    <recommendedName>
        <fullName evidence="3">Phosphotyrosine protein phosphatase I domain-containing protein</fullName>
    </recommendedName>
</protein>
<organism evidence="1 2">
    <name type="scientific">Candidatus Yanofskybacteria bacterium RIFCSPLOWO2_01_FULL_44_22</name>
    <dbReference type="NCBI Taxonomy" id="1802697"/>
    <lineage>
        <taxon>Bacteria</taxon>
        <taxon>Candidatus Yanofskyibacteriota</taxon>
    </lineage>
</organism>
<evidence type="ECO:0008006" key="3">
    <source>
        <dbReference type="Google" id="ProtNLM"/>
    </source>
</evidence>
<sequence>MKVLFICTANISRSRTAEDLLLGSSVYEAKSAGFKWCEGTGQLVTQELVDWADRIIVMNENEDAHLTLLRSGFDVFSKDIYILDIPDRYRQGDPFLIMLLRDRLKNIAGINL</sequence>
<dbReference type="SUPFAM" id="SSF52788">
    <property type="entry name" value="Phosphotyrosine protein phosphatases I"/>
    <property type="match status" value="1"/>
</dbReference>
<proteinExistence type="predicted"/>
<dbReference type="Gene3D" id="3.40.50.2300">
    <property type="match status" value="1"/>
</dbReference>
<reference evidence="1 2" key="1">
    <citation type="journal article" date="2016" name="Nat. Commun.">
        <title>Thousands of microbial genomes shed light on interconnected biogeochemical processes in an aquifer system.</title>
        <authorList>
            <person name="Anantharaman K."/>
            <person name="Brown C.T."/>
            <person name="Hug L.A."/>
            <person name="Sharon I."/>
            <person name="Castelle C.J."/>
            <person name="Probst A.J."/>
            <person name="Thomas B.C."/>
            <person name="Singh A."/>
            <person name="Wilkins M.J."/>
            <person name="Karaoz U."/>
            <person name="Brodie E.L."/>
            <person name="Williams K.H."/>
            <person name="Hubbard S.S."/>
            <person name="Banfield J.F."/>
        </authorList>
    </citation>
    <scope>NUCLEOTIDE SEQUENCE [LARGE SCALE GENOMIC DNA]</scope>
</reference>